<dbReference type="Proteomes" id="UP000008632">
    <property type="component" value="Chromosome"/>
</dbReference>
<dbReference type="OrthoDB" id="5986843at2"/>
<reference evidence="2 3" key="1">
    <citation type="submission" date="2011-01" db="EMBL/GenBank/DDBJ databases">
        <title>Complete sequence of Pseudoxanthomonas suwonensis 11-1.</title>
        <authorList>
            <consortium name="US DOE Joint Genome Institute"/>
            <person name="Lucas S."/>
            <person name="Copeland A."/>
            <person name="Lapidus A."/>
            <person name="Cheng J.-F."/>
            <person name="Goodwin L."/>
            <person name="Pitluck S."/>
            <person name="Teshima H."/>
            <person name="Detter J.C."/>
            <person name="Han C."/>
            <person name="Tapia R."/>
            <person name="Land M."/>
            <person name="Hauser L."/>
            <person name="Kyrpides N."/>
            <person name="Ivanova N."/>
            <person name="Ovchinnikova G."/>
            <person name="Siebers A.K."/>
            <person name="Allgaier M."/>
            <person name="Thelen M.P."/>
            <person name="Hugenholtz P."/>
            <person name="Gladden J."/>
            <person name="Woyke T."/>
        </authorList>
    </citation>
    <scope>NUCLEOTIDE SEQUENCE [LARGE SCALE GENOMIC DNA]</scope>
    <source>
        <strain evidence="3">11-1</strain>
    </source>
</reference>
<dbReference type="AlphaFoldDB" id="E6WW34"/>
<dbReference type="STRING" id="743721.Psesu_2697"/>
<organism evidence="2 3">
    <name type="scientific">Pseudoxanthomonas suwonensis (strain 11-1)</name>
    <dbReference type="NCBI Taxonomy" id="743721"/>
    <lineage>
        <taxon>Bacteria</taxon>
        <taxon>Pseudomonadati</taxon>
        <taxon>Pseudomonadota</taxon>
        <taxon>Gammaproteobacteria</taxon>
        <taxon>Lysobacterales</taxon>
        <taxon>Lysobacteraceae</taxon>
        <taxon>Pseudoxanthomonas</taxon>
    </lineage>
</organism>
<evidence type="ECO:0000256" key="1">
    <source>
        <dbReference type="SAM" id="MobiDB-lite"/>
    </source>
</evidence>
<sequence>MDNKAAIDAELKRLEQLIPGLKDQGDEAAALERFAEASAPLTRNAPAEHEAYITQRLQCMLVEAGLVAGSPEGEPCARGEDAAPPDTPRGDEG</sequence>
<dbReference type="KEGG" id="psu:Psesu_2697"/>
<keyword evidence="3" id="KW-1185">Reference proteome</keyword>
<feature type="region of interest" description="Disordered" evidence="1">
    <location>
        <begin position="69"/>
        <end position="93"/>
    </location>
</feature>
<dbReference type="EMBL" id="CP002446">
    <property type="protein sequence ID" value="ADV28525.1"/>
    <property type="molecule type" value="Genomic_DNA"/>
</dbReference>
<evidence type="ECO:0000313" key="3">
    <source>
        <dbReference type="Proteomes" id="UP000008632"/>
    </source>
</evidence>
<dbReference type="RefSeq" id="WP_013536351.1">
    <property type="nucleotide sequence ID" value="NC_014924.1"/>
</dbReference>
<proteinExistence type="predicted"/>
<gene>
    <name evidence="2" type="ordered locus">Psesu_2697</name>
</gene>
<dbReference type="HOGENOM" id="CLU_2397443_0_0_6"/>
<protein>
    <submittedName>
        <fullName evidence="2">Uncharacterized protein</fullName>
    </submittedName>
</protein>
<name>E6WW34_PSEUU</name>
<accession>E6WW34</accession>
<evidence type="ECO:0000313" key="2">
    <source>
        <dbReference type="EMBL" id="ADV28525.1"/>
    </source>
</evidence>